<accession>X1PH40</accession>
<dbReference type="EMBL" id="BARV01018046">
    <property type="protein sequence ID" value="GAI30214.1"/>
    <property type="molecule type" value="Genomic_DNA"/>
</dbReference>
<dbReference type="AlphaFoldDB" id="X1PH40"/>
<evidence type="ECO:0000313" key="1">
    <source>
        <dbReference type="EMBL" id="GAI30214.1"/>
    </source>
</evidence>
<reference evidence="1" key="1">
    <citation type="journal article" date="2014" name="Front. Microbiol.">
        <title>High frequency of phylogenetically diverse reductive dehalogenase-homologous genes in deep subseafloor sedimentary metagenomes.</title>
        <authorList>
            <person name="Kawai M."/>
            <person name="Futagami T."/>
            <person name="Toyoda A."/>
            <person name="Takaki Y."/>
            <person name="Nishi S."/>
            <person name="Hori S."/>
            <person name="Arai W."/>
            <person name="Tsubouchi T."/>
            <person name="Morono Y."/>
            <person name="Uchiyama I."/>
            <person name="Ito T."/>
            <person name="Fujiyama A."/>
            <person name="Inagaki F."/>
            <person name="Takami H."/>
        </authorList>
    </citation>
    <scope>NUCLEOTIDE SEQUENCE</scope>
    <source>
        <strain evidence="1">Expedition CK06-06</strain>
    </source>
</reference>
<name>X1PH40_9ZZZZ</name>
<proteinExistence type="predicted"/>
<comment type="caution">
    <text evidence="1">The sequence shown here is derived from an EMBL/GenBank/DDBJ whole genome shotgun (WGS) entry which is preliminary data.</text>
</comment>
<evidence type="ECO:0008006" key="2">
    <source>
        <dbReference type="Google" id="ProtNLM"/>
    </source>
</evidence>
<organism evidence="1">
    <name type="scientific">marine sediment metagenome</name>
    <dbReference type="NCBI Taxonomy" id="412755"/>
    <lineage>
        <taxon>unclassified sequences</taxon>
        <taxon>metagenomes</taxon>
        <taxon>ecological metagenomes</taxon>
    </lineage>
</organism>
<sequence length="102" mass="11508">GPNMMWNTKYGTMSGMMWGNAPASGEMTVSKEQALKNGQAFIDDYLPGAKTEEPDRFYGYYTLHVVKDGAIYGMLSVNGYTGQVWYHSWHGRFIGMEELAEH</sequence>
<protein>
    <recommendedName>
        <fullName evidence="2">PepSY domain-containing protein</fullName>
    </recommendedName>
</protein>
<feature type="non-terminal residue" evidence="1">
    <location>
        <position position="1"/>
    </location>
</feature>
<gene>
    <name evidence="1" type="ORF">S06H3_30621</name>
</gene>